<dbReference type="PANTHER" id="PTHR15696:SF0">
    <property type="entry name" value="TELOMERASE-BINDING PROTEIN EST1A"/>
    <property type="match status" value="1"/>
</dbReference>
<dbReference type="Pfam" id="PF10373">
    <property type="entry name" value="EST1_DNA_bind"/>
    <property type="match status" value="1"/>
</dbReference>
<dbReference type="AlphaFoldDB" id="A0AAD6IBC6"/>
<reference evidence="2" key="2">
    <citation type="submission" date="2023-01" db="EMBL/GenBank/DDBJ databases">
        <authorList>
            <person name="Petersen C."/>
        </authorList>
    </citation>
    <scope>NUCLEOTIDE SEQUENCE</scope>
    <source>
        <strain evidence="2">IBT 15450</strain>
    </source>
</reference>
<organism evidence="2 3">
    <name type="scientific">Penicillium canescens</name>
    <dbReference type="NCBI Taxonomy" id="5083"/>
    <lineage>
        <taxon>Eukaryota</taxon>
        <taxon>Fungi</taxon>
        <taxon>Dikarya</taxon>
        <taxon>Ascomycota</taxon>
        <taxon>Pezizomycotina</taxon>
        <taxon>Eurotiomycetes</taxon>
        <taxon>Eurotiomycetidae</taxon>
        <taxon>Eurotiales</taxon>
        <taxon>Aspergillaceae</taxon>
        <taxon>Penicillium</taxon>
    </lineage>
</organism>
<name>A0AAD6IBC6_PENCN</name>
<evidence type="ECO:0000259" key="1">
    <source>
        <dbReference type="Pfam" id="PF10373"/>
    </source>
</evidence>
<reference evidence="2" key="1">
    <citation type="journal article" date="2023" name="IMA Fungus">
        <title>Comparative genomic study of the Penicillium genus elucidates a diverse pangenome and 15 lateral gene transfer events.</title>
        <authorList>
            <person name="Petersen C."/>
            <person name="Sorensen T."/>
            <person name="Nielsen M.R."/>
            <person name="Sondergaard T.E."/>
            <person name="Sorensen J.L."/>
            <person name="Fitzpatrick D.A."/>
            <person name="Frisvad J.C."/>
            <person name="Nielsen K.L."/>
        </authorList>
    </citation>
    <scope>NUCLEOTIDE SEQUENCE</scope>
    <source>
        <strain evidence="2">IBT 15450</strain>
    </source>
</reference>
<feature type="domain" description="DNA/RNA-binding" evidence="1">
    <location>
        <begin position="180"/>
        <end position="232"/>
    </location>
</feature>
<dbReference type="GO" id="GO:0070034">
    <property type="term" value="F:telomerase RNA binding"/>
    <property type="evidence" value="ECO:0007669"/>
    <property type="project" value="TreeGrafter"/>
</dbReference>
<protein>
    <recommendedName>
        <fullName evidence="1">DNA/RNA-binding domain-containing protein</fullName>
    </recommendedName>
</protein>
<dbReference type="InterPro" id="IPR018834">
    <property type="entry name" value="DNA/RNA-bd_Est1-type"/>
</dbReference>
<dbReference type="SUPFAM" id="SSF48452">
    <property type="entry name" value="TPR-like"/>
    <property type="match status" value="1"/>
</dbReference>
<dbReference type="Gene3D" id="1.25.40.10">
    <property type="entry name" value="Tetratricopeptide repeat domain"/>
    <property type="match status" value="1"/>
</dbReference>
<dbReference type="InterPro" id="IPR045153">
    <property type="entry name" value="Est1/Ebs1-like"/>
</dbReference>
<evidence type="ECO:0000313" key="2">
    <source>
        <dbReference type="EMBL" id="KAJ6038889.1"/>
    </source>
</evidence>
<sequence length="495" mass="56780">MVKQLANPIPEKQLVNEVEKTYARLVIAEDKCIEVIENISQMPVTTVISLHQTLLYEHHDFFIASQHPAASPAVRSQAEKYQMPGRMWRYGIHSCLELLLERLLVTPFMQDHILGFIYFSYSMVTLLLEQVPNFKGTWFECLGDLARYRMAVEDTDDTVRDIWAEVSRYWYNQYLYQRSELGRIQHHLGVLSLSDTLQRFFYYSKALLSVDPFANARESMIRLFNPILSEPAGEHTLITSFLAAHGVLFMRMPSEQFDARSKFFLVNLRQGASRLGREAQQGIFITCCNIAAIFQYGEENGAFATDFAGDPSTSTADAYVNAKQWASTTAHIDLNRHPYTDFSSQFAFRASSLAFHTLIVILGQASEPTMHPTVHASLAFLWCLSLHPAAIQRLEPLVPWLILANYLNTLLQPNIDIRKIEAESFPHIDGTPTQQLPEDLLIRGHIWSRLYYPAKFFDQTGVDIDRPLIEEPWTMLLRRHRCLWLGVRIATVCLT</sequence>
<dbReference type="GO" id="GO:0000184">
    <property type="term" value="P:nuclear-transcribed mRNA catabolic process, nonsense-mediated decay"/>
    <property type="evidence" value="ECO:0007669"/>
    <property type="project" value="TreeGrafter"/>
</dbReference>
<gene>
    <name evidence="2" type="ORF">N7460_007606</name>
</gene>
<proteinExistence type="predicted"/>
<dbReference type="Proteomes" id="UP001219568">
    <property type="component" value="Unassembled WGS sequence"/>
</dbReference>
<dbReference type="FunFam" id="1.25.40.10:FF:000202">
    <property type="entry name" value="Unplaced genomic scaffold supercont1.7, whole genome shotgun sequence"/>
    <property type="match status" value="1"/>
</dbReference>
<keyword evidence="3" id="KW-1185">Reference proteome</keyword>
<dbReference type="GO" id="GO:0005697">
    <property type="term" value="C:telomerase holoenzyme complex"/>
    <property type="evidence" value="ECO:0007669"/>
    <property type="project" value="TreeGrafter"/>
</dbReference>
<dbReference type="EMBL" id="JAQJZL010000008">
    <property type="protein sequence ID" value="KAJ6038889.1"/>
    <property type="molecule type" value="Genomic_DNA"/>
</dbReference>
<evidence type="ECO:0000313" key="3">
    <source>
        <dbReference type="Proteomes" id="UP001219568"/>
    </source>
</evidence>
<dbReference type="PANTHER" id="PTHR15696">
    <property type="entry name" value="SMG-7 SUPPRESSOR WITH MORPHOLOGICAL EFFECT ON GENITALIA PROTEIN 7"/>
    <property type="match status" value="1"/>
</dbReference>
<comment type="caution">
    <text evidence="2">The sequence shown here is derived from an EMBL/GenBank/DDBJ whole genome shotgun (WGS) entry which is preliminary data.</text>
</comment>
<accession>A0AAD6IBC6</accession>
<dbReference type="InterPro" id="IPR011990">
    <property type="entry name" value="TPR-like_helical_dom_sf"/>
</dbReference>
<dbReference type="GO" id="GO:0042162">
    <property type="term" value="F:telomeric DNA binding"/>
    <property type="evidence" value="ECO:0007669"/>
    <property type="project" value="TreeGrafter"/>
</dbReference>